<dbReference type="AlphaFoldDB" id="G0V0V7"/>
<sequence length="145" mass="15647">MSLKDCGVVAQWEGEWPWLKQRVTVGREYAWMVGSIVGPALNVAGHVATAKHYAEQADRFVAVPVSAVGETLRTKQWILPVMGIGAVSTFVTVKSASMGIRRSMRNGGIAAAALTALLFPREITTWIDTALPFRVADTGSSDEDD</sequence>
<name>G0V0V7_TRYCI</name>
<protein>
    <submittedName>
        <fullName evidence="1">Uncharacterized protein</fullName>
    </submittedName>
</protein>
<gene>
    <name evidence="1" type="ORF">TCIL3000_11_7090</name>
</gene>
<organism evidence="1">
    <name type="scientific">Trypanosoma congolense (strain IL3000)</name>
    <dbReference type="NCBI Taxonomy" id="1068625"/>
    <lineage>
        <taxon>Eukaryota</taxon>
        <taxon>Discoba</taxon>
        <taxon>Euglenozoa</taxon>
        <taxon>Kinetoplastea</taxon>
        <taxon>Metakinetoplastina</taxon>
        <taxon>Trypanosomatida</taxon>
        <taxon>Trypanosomatidae</taxon>
        <taxon>Trypanosoma</taxon>
        <taxon>Nannomonas</taxon>
    </lineage>
</organism>
<evidence type="ECO:0000313" key="1">
    <source>
        <dbReference type="EMBL" id="CCC95278.1"/>
    </source>
</evidence>
<dbReference type="EMBL" id="HE575324">
    <property type="protein sequence ID" value="CCC95278.1"/>
    <property type="molecule type" value="Genomic_DNA"/>
</dbReference>
<reference evidence="1" key="1">
    <citation type="journal article" date="2012" name="Proc. Natl. Acad. Sci. U.S.A.">
        <title>Antigenic diversity is generated by distinct evolutionary mechanisms in African trypanosome species.</title>
        <authorList>
            <person name="Jackson A.P."/>
            <person name="Berry A."/>
            <person name="Aslett M."/>
            <person name="Allison H.C."/>
            <person name="Burton P."/>
            <person name="Vavrova-Anderson J."/>
            <person name="Brown R."/>
            <person name="Browne H."/>
            <person name="Corton N."/>
            <person name="Hauser H."/>
            <person name="Gamble J."/>
            <person name="Gilderthorp R."/>
            <person name="Marcello L."/>
            <person name="McQuillan J."/>
            <person name="Otto T.D."/>
            <person name="Quail M.A."/>
            <person name="Sanders M.J."/>
            <person name="van Tonder A."/>
            <person name="Ginger M.L."/>
            <person name="Field M.C."/>
            <person name="Barry J.D."/>
            <person name="Hertz-Fowler C."/>
            <person name="Berriman M."/>
        </authorList>
    </citation>
    <scope>NUCLEOTIDE SEQUENCE</scope>
    <source>
        <strain evidence="1">IL3000</strain>
    </source>
</reference>
<accession>G0V0V7</accession>
<proteinExistence type="predicted"/>